<keyword evidence="1" id="KW-0805">Transcription regulation</keyword>
<evidence type="ECO:0000256" key="3">
    <source>
        <dbReference type="ARBA" id="ARBA00023163"/>
    </source>
</evidence>
<proteinExistence type="predicted"/>
<protein>
    <submittedName>
        <fullName evidence="5">Putative Transcriptional regulator, AraC family</fullName>
    </submittedName>
</protein>
<dbReference type="PANTHER" id="PTHR43280">
    <property type="entry name" value="ARAC-FAMILY TRANSCRIPTIONAL REGULATOR"/>
    <property type="match status" value="1"/>
</dbReference>
<dbReference type="PROSITE" id="PS01124">
    <property type="entry name" value="HTH_ARAC_FAMILY_2"/>
    <property type="match status" value="1"/>
</dbReference>
<dbReference type="Gene3D" id="1.10.10.60">
    <property type="entry name" value="Homeodomain-like"/>
    <property type="match status" value="1"/>
</dbReference>
<dbReference type="SMART" id="SM00342">
    <property type="entry name" value="HTH_ARAC"/>
    <property type="match status" value="1"/>
</dbReference>
<dbReference type="InterPro" id="IPR018060">
    <property type="entry name" value="HTH_AraC"/>
</dbReference>
<dbReference type="InterPro" id="IPR009057">
    <property type="entry name" value="Homeodomain-like_sf"/>
</dbReference>
<gene>
    <name evidence="5" type="ORF">TRIP_D120030</name>
</gene>
<evidence type="ECO:0000259" key="4">
    <source>
        <dbReference type="PROSITE" id="PS01124"/>
    </source>
</evidence>
<dbReference type="SUPFAM" id="SSF46689">
    <property type="entry name" value="Homeodomain-like"/>
    <property type="match status" value="2"/>
</dbReference>
<dbReference type="AlphaFoldDB" id="A0A653A5V1"/>
<dbReference type="InterPro" id="IPR018062">
    <property type="entry name" value="HTH_AraC-typ_CS"/>
</dbReference>
<dbReference type="Pfam" id="PF12833">
    <property type="entry name" value="HTH_18"/>
    <property type="match status" value="1"/>
</dbReference>
<dbReference type="PANTHER" id="PTHR43280:SF2">
    <property type="entry name" value="HTH-TYPE TRANSCRIPTIONAL REGULATOR EXSA"/>
    <property type="match status" value="1"/>
</dbReference>
<reference evidence="5" key="1">
    <citation type="submission" date="2018-07" db="EMBL/GenBank/DDBJ databases">
        <authorList>
            <consortium name="Genoscope - CEA"/>
            <person name="William W."/>
        </authorList>
    </citation>
    <scope>NUCLEOTIDE SEQUENCE</scope>
    <source>
        <strain evidence="5">IK1</strain>
    </source>
</reference>
<dbReference type="GO" id="GO:0003700">
    <property type="term" value="F:DNA-binding transcription factor activity"/>
    <property type="evidence" value="ECO:0007669"/>
    <property type="project" value="InterPro"/>
</dbReference>
<evidence type="ECO:0000313" key="5">
    <source>
        <dbReference type="EMBL" id="VBB43334.1"/>
    </source>
</evidence>
<name>A0A653A5V1_9BACT</name>
<feature type="domain" description="HTH araC/xylS-type" evidence="4">
    <location>
        <begin position="191"/>
        <end position="288"/>
    </location>
</feature>
<evidence type="ECO:0000256" key="2">
    <source>
        <dbReference type="ARBA" id="ARBA00023125"/>
    </source>
</evidence>
<evidence type="ECO:0000256" key="1">
    <source>
        <dbReference type="ARBA" id="ARBA00023015"/>
    </source>
</evidence>
<sequence>MKTQRKNKSKTVLLYLEEHTSCQHYISDFTSGFSLKKYESGKELSISLKKQFLVIFMQIGELEIVSELGEIKKICADEVCLLDYEKEYSCKVIKNAVFTLLYFEYPKIKCDKYSLLSLAKDKKELEDDIRILPILEPLKIFIENLNLYLKNKLMCRHLHDLKESEWLFIMRGFYTKQESVYFLEPVIDSLNDFVTIVKENYLQCNSVSELAEKCNMSEKTFTRRFKDYFKDTPKQWMLNEKAKYIKSELENSNLNVKEIANKFGFSSPAHLNNYYKKHFNTTPRKKEK</sequence>
<accession>A0A653A5V1</accession>
<dbReference type="PROSITE" id="PS00041">
    <property type="entry name" value="HTH_ARAC_FAMILY_1"/>
    <property type="match status" value="1"/>
</dbReference>
<keyword evidence="3" id="KW-0804">Transcription</keyword>
<dbReference type="EMBL" id="UPXZ01000004">
    <property type="protein sequence ID" value="VBB43334.1"/>
    <property type="molecule type" value="Genomic_DNA"/>
</dbReference>
<dbReference type="GO" id="GO:0043565">
    <property type="term" value="F:sequence-specific DNA binding"/>
    <property type="evidence" value="ECO:0007669"/>
    <property type="project" value="InterPro"/>
</dbReference>
<organism evidence="5">
    <name type="scientific">uncultured Paludibacter sp</name>
    <dbReference type="NCBI Taxonomy" id="497635"/>
    <lineage>
        <taxon>Bacteria</taxon>
        <taxon>Pseudomonadati</taxon>
        <taxon>Bacteroidota</taxon>
        <taxon>Bacteroidia</taxon>
        <taxon>Bacteroidales</taxon>
        <taxon>Paludibacteraceae</taxon>
        <taxon>Paludibacter</taxon>
        <taxon>environmental samples</taxon>
    </lineage>
</organism>
<keyword evidence="2" id="KW-0238">DNA-binding</keyword>